<dbReference type="SUPFAM" id="SSF47240">
    <property type="entry name" value="Ferritin-like"/>
    <property type="match status" value="1"/>
</dbReference>
<evidence type="ECO:0000256" key="1">
    <source>
        <dbReference type="ARBA" id="ARBA00002485"/>
    </source>
</evidence>
<dbReference type="GO" id="GO:0004322">
    <property type="term" value="F:ferroxidase activity"/>
    <property type="evidence" value="ECO:0007669"/>
    <property type="project" value="TreeGrafter"/>
</dbReference>
<dbReference type="PROSITE" id="PS50905">
    <property type="entry name" value="FERRITIN_LIKE"/>
    <property type="match status" value="1"/>
</dbReference>
<dbReference type="PANTHER" id="PTHR11431">
    <property type="entry name" value="FERRITIN"/>
    <property type="match status" value="1"/>
</dbReference>
<keyword evidence="6 8" id="KW-0408">Iron</keyword>
<dbReference type="GO" id="GO:0008199">
    <property type="term" value="F:ferric iron binding"/>
    <property type="evidence" value="ECO:0007669"/>
    <property type="project" value="InterPro"/>
</dbReference>
<dbReference type="OrthoDB" id="9801481at2"/>
<evidence type="ECO:0000256" key="3">
    <source>
        <dbReference type="ARBA" id="ARBA00022434"/>
    </source>
</evidence>
<dbReference type="PANTHER" id="PTHR11431:SF127">
    <property type="entry name" value="BACTERIAL NON-HEME FERRITIN"/>
    <property type="match status" value="1"/>
</dbReference>
<sequence length="171" mass="19568">MISAKMQKTINNQIQAELYSANLYLAMSGYCMSKNLKGFANWLRVQYQEETMHALKFVDYILERGGELELKEIEAPPTEFGKPVEVFEKILAHEEHVTSLINKLYEVAVDEKDVAAQIFLQWFVTEQVEEEASVTEVLEQLRMIGDKNSGLFYLDKELAARTFQPPAANAK</sequence>
<organism evidence="11 12">
    <name type="scientific">Sporomusa malonica</name>
    <dbReference type="NCBI Taxonomy" id="112901"/>
    <lineage>
        <taxon>Bacteria</taxon>
        <taxon>Bacillati</taxon>
        <taxon>Bacillota</taxon>
        <taxon>Negativicutes</taxon>
        <taxon>Selenomonadales</taxon>
        <taxon>Sporomusaceae</taxon>
        <taxon>Sporomusa</taxon>
    </lineage>
</organism>
<dbReference type="InterPro" id="IPR009078">
    <property type="entry name" value="Ferritin-like_SF"/>
</dbReference>
<evidence type="ECO:0000256" key="4">
    <source>
        <dbReference type="ARBA" id="ARBA00022723"/>
    </source>
</evidence>
<evidence type="ECO:0000256" key="5">
    <source>
        <dbReference type="ARBA" id="ARBA00023002"/>
    </source>
</evidence>
<dbReference type="GO" id="GO:0008198">
    <property type="term" value="F:ferrous iron binding"/>
    <property type="evidence" value="ECO:0007669"/>
    <property type="project" value="TreeGrafter"/>
</dbReference>
<keyword evidence="5" id="KW-0560">Oxidoreductase</keyword>
<proteinExistence type="inferred from homology"/>
<evidence type="ECO:0000256" key="2">
    <source>
        <dbReference type="ARBA" id="ARBA00006950"/>
    </source>
</evidence>
<dbReference type="STRING" id="112901.SAMN04488500_13035"/>
<dbReference type="EC" id="1.16.3.2" evidence="9"/>
<gene>
    <name evidence="11" type="ORF">SAMN04488500_13035</name>
</gene>
<evidence type="ECO:0000256" key="6">
    <source>
        <dbReference type="ARBA" id="ARBA00023004"/>
    </source>
</evidence>
<keyword evidence="4 8" id="KW-0479">Metal-binding</keyword>
<feature type="binding site" evidence="8">
    <location>
        <position position="94"/>
    </location>
    <ligand>
        <name>Fe cation</name>
        <dbReference type="ChEBI" id="CHEBI:24875"/>
        <label>1</label>
    </ligand>
</feature>
<dbReference type="AlphaFoldDB" id="A0A1W2EU53"/>
<evidence type="ECO:0000256" key="8">
    <source>
        <dbReference type="PIRSR" id="PIRSR601519-1"/>
    </source>
</evidence>
<name>A0A1W2EU53_9FIRM</name>
<keyword evidence="3 9" id="KW-0409">Iron storage</keyword>
<dbReference type="CDD" id="cd01055">
    <property type="entry name" value="Nonheme_Ferritin"/>
    <property type="match status" value="1"/>
</dbReference>
<dbReference type="RefSeq" id="WP_084578233.1">
    <property type="nucleotide sequence ID" value="NZ_CP155572.1"/>
</dbReference>
<comment type="catalytic activity">
    <reaction evidence="7 9">
        <text>4 Fe(2+) + O2 + 6 H2O = 4 iron(III) oxide-hydroxide + 12 H(+)</text>
        <dbReference type="Rhea" id="RHEA:11972"/>
        <dbReference type="ChEBI" id="CHEBI:15377"/>
        <dbReference type="ChEBI" id="CHEBI:15378"/>
        <dbReference type="ChEBI" id="CHEBI:15379"/>
        <dbReference type="ChEBI" id="CHEBI:29033"/>
        <dbReference type="ChEBI" id="CHEBI:78619"/>
        <dbReference type="EC" id="1.16.3.2"/>
    </reaction>
</comment>
<evidence type="ECO:0000313" key="12">
    <source>
        <dbReference type="Proteomes" id="UP000192738"/>
    </source>
</evidence>
<dbReference type="InterPro" id="IPR008331">
    <property type="entry name" value="Ferritin_DPS_dom"/>
</dbReference>
<feature type="binding site" evidence="8">
    <location>
        <position position="127"/>
    </location>
    <ligand>
        <name>Fe cation</name>
        <dbReference type="ChEBI" id="CHEBI:24875"/>
        <label>1</label>
    </ligand>
</feature>
<evidence type="ECO:0000256" key="7">
    <source>
        <dbReference type="ARBA" id="ARBA00048035"/>
    </source>
</evidence>
<dbReference type="InterPro" id="IPR012347">
    <property type="entry name" value="Ferritin-like"/>
</dbReference>
<evidence type="ECO:0000259" key="10">
    <source>
        <dbReference type="PROSITE" id="PS50905"/>
    </source>
</evidence>
<dbReference type="FunFam" id="1.20.1260.10:FF:000001">
    <property type="entry name" value="Non-heme ferritin"/>
    <property type="match status" value="1"/>
</dbReference>
<dbReference type="InterPro" id="IPR041719">
    <property type="entry name" value="Ferritin_prok"/>
</dbReference>
<accession>A0A1W2EU53</accession>
<keyword evidence="12" id="KW-1185">Reference proteome</keyword>
<feature type="binding site" evidence="8">
    <location>
        <position position="53"/>
    </location>
    <ligand>
        <name>Fe cation</name>
        <dbReference type="ChEBI" id="CHEBI:24875"/>
        <label>1</label>
    </ligand>
</feature>
<comment type="subcellular location">
    <subcellularLocation>
        <location evidence="9">Cytoplasm</location>
    </subcellularLocation>
</comment>
<reference evidence="11 12" key="1">
    <citation type="submission" date="2017-04" db="EMBL/GenBank/DDBJ databases">
        <authorList>
            <person name="Afonso C.L."/>
            <person name="Miller P.J."/>
            <person name="Scott M.A."/>
            <person name="Spackman E."/>
            <person name="Goraichik I."/>
            <person name="Dimitrov K.M."/>
            <person name="Suarez D.L."/>
            <person name="Swayne D.E."/>
        </authorList>
    </citation>
    <scope>NUCLEOTIDE SEQUENCE [LARGE SCALE GENOMIC DNA]</scope>
    <source>
        <strain evidence="11 12">DSM 5090</strain>
    </source>
</reference>
<dbReference type="GO" id="GO:0042802">
    <property type="term" value="F:identical protein binding"/>
    <property type="evidence" value="ECO:0007669"/>
    <property type="project" value="UniProtKB-ARBA"/>
</dbReference>
<feature type="binding site" evidence="8">
    <location>
        <position position="17"/>
    </location>
    <ligand>
        <name>Fe cation</name>
        <dbReference type="ChEBI" id="CHEBI:24875"/>
        <label>1</label>
    </ligand>
</feature>
<dbReference type="Proteomes" id="UP000192738">
    <property type="component" value="Unassembled WGS sequence"/>
</dbReference>
<comment type="similarity">
    <text evidence="2 9">Belongs to the ferritin family. Prokaryotic subfamily.</text>
</comment>
<dbReference type="Gene3D" id="1.20.1260.10">
    <property type="match status" value="1"/>
</dbReference>
<dbReference type="GO" id="GO:0006826">
    <property type="term" value="P:iron ion transport"/>
    <property type="evidence" value="ECO:0007669"/>
    <property type="project" value="InterPro"/>
</dbReference>
<feature type="domain" description="Ferritin-like diiron" evidence="10">
    <location>
        <begin position="1"/>
        <end position="145"/>
    </location>
</feature>
<evidence type="ECO:0000256" key="9">
    <source>
        <dbReference type="RuleBase" id="RU361145"/>
    </source>
</evidence>
<dbReference type="GO" id="GO:0006879">
    <property type="term" value="P:intracellular iron ion homeostasis"/>
    <property type="evidence" value="ECO:0007669"/>
    <property type="project" value="UniProtKB-KW"/>
</dbReference>
<comment type="function">
    <text evidence="1 9">Iron-storage protein.</text>
</comment>
<dbReference type="EMBL" id="FWXI01000030">
    <property type="protein sequence ID" value="SMD13243.1"/>
    <property type="molecule type" value="Genomic_DNA"/>
</dbReference>
<dbReference type="InterPro" id="IPR009040">
    <property type="entry name" value="Ferritin-like_diiron"/>
</dbReference>
<dbReference type="InterPro" id="IPR001519">
    <property type="entry name" value="Ferritin"/>
</dbReference>
<dbReference type="GO" id="GO:0005829">
    <property type="term" value="C:cytosol"/>
    <property type="evidence" value="ECO:0007669"/>
    <property type="project" value="TreeGrafter"/>
</dbReference>
<keyword evidence="9" id="KW-0963">Cytoplasm</keyword>
<protein>
    <recommendedName>
        <fullName evidence="9">Ferritin</fullName>
        <ecNumber evidence="9">1.16.3.2</ecNumber>
    </recommendedName>
</protein>
<dbReference type="Pfam" id="PF00210">
    <property type="entry name" value="Ferritin"/>
    <property type="match status" value="1"/>
</dbReference>
<feature type="binding site" evidence="8">
    <location>
        <position position="50"/>
    </location>
    <ligand>
        <name>Fe cation</name>
        <dbReference type="ChEBI" id="CHEBI:24875"/>
        <label>1</label>
    </ligand>
</feature>
<evidence type="ECO:0000313" key="11">
    <source>
        <dbReference type="EMBL" id="SMD13243.1"/>
    </source>
</evidence>